<accession>A0A3B7N852</accession>
<gene>
    <name evidence="3" type="ORF">D3H65_30440</name>
</gene>
<dbReference type="AlphaFoldDB" id="A0A3B7N852"/>
<dbReference type="KEGG" id="pseg:D3H65_30440"/>
<dbReference type="RefSeq" id="WP_119053924.1">
    <property type="nucleotide sequence ID" value="NZ_CP032157.1"/>
</dbReference>
<feature type="compositionally biased region" description="Acidic residues" evidence="1">
    <location>
        <begin position="166"/>
        <end position="192"/>
    </location>
</feature>
<dbReference type="Pfam" id="PF07929">
    <property type="entry name" value="PRiA4_ORF3"/>
    <property type="match status" value="1"/>
</dbReference>
<dbReference type="Gene3D" id="3.10.290.30">
    <property type="entry name" value="MM3350-like"/>
    <property type="match status" value="1"/>
</dbReference>
<dbReference type="InterPro" id="IPR012912">
    <property type="entry name" value="Plasmid_pRiA4b_Orf3-like"/>
</dbReference>
<reference evidence="3 4" key="1">
    <citation type="submission" date="2018-09" db="EMBL/GenBank/DDBJ databases">
        <title>Genome sequencing of strain 6GH32-13.</title>
        <authorList>
            <person name="Weon H.-Y."/>
            <person name="Heo J."/>
            <person name="Kwon S.-W."/>
        </authorList>
    </citation>
    <scope>NUCLEOTIDE SEQUENCE [LARGE SCALE GENOMIC DNA]</scope>
    <source>
        <strain evidence="3 4">5GH32-13</strain>
    </source>
</reference>
<evidence type="ECO:0000313" key="3">
    <source>
        <dbReference type="EMBL" id="AXY78051.1"/>
    </source>
</evidence>
<evidence type="ECO:0000313" key="4">
    <source>
        <dbReference type="Proteomes" id="UP000263900"/>
    </source>
</evidence>
<proteinExistence type="predicted"/>
<dbReference type="InterPro" id="IPR024047">
    <property type="entry name" value="MM3350-like_sf"/>
</dbReference>
<organism evidence="3 4">
    <name type="scientific">Paraflavitalea soli</name>
    <dbReference type="NCBI Taxonomy" id="2315862"/>
    <lineage>
        <taxon>Bacteria</taxon>
        <taxon>Pseudomonadati</taxon>
        <taxon>Bacteroidota</taxon>
        <taxon>Chitinophagia</taxon>
        <taxon>Chitinophagales</taxon>
        <taxon>Chitinophagaceae</taxon>
        <taxon>Paraflavitalea</taxon>
    </lineage>
</organism>
<dbReference type="SUPFAM" id="SSF159941">
    <property type="entry name" value="MM3350-like"/>
    <property type="match status" value="1"/>
</dbReference>
<dbReference type="OrthoDB" id="666725at2"/>
<feature type="domain" description="Plasmid pRiA4b Orf3-like" evidence="2">
    <location>
        <begin position="12"/>
        <end position="135"/>
    </location>
</feature>
<name>A0A3B7N852_9BACT</name>
<evidence type="ECO:0000256" key="1">
    <source>
        <dbReference type="SAM" id="MobiDB-lite"/>
    </source>
</evidence>
<keyword evidence="4" id="KW-1185">Reference proteome</keyword>
<protein>
    <recommendedName>
        <fullName evidence="2">Plasmid pRiA4b Orf3-like domain-containing protein</fullName>
    </recommendedName>
</protein>
<sequence>MAVLKFRIYFEEDDSIYRDVAVKHTQSFLQLHQIILKAYEFDSKHQATFYRSNDNWQRGREISLAKYDKAYKVAPLLMEETTIGSEIRDPNQKFIYTYDFVKGWSFMVELINVSKEENAKLDYPVVVKTEGIAPSQYGTKGLVGDKLTEVEEKYDLKAGAEGFSTEGDDDGLGEEEGAEEGADDDGGKDEEI</sequence>
<feature type="region of interest" description="Disordered" evidence="1">
    <location>
        <begin position="157"/>
        <end position="192"/>
    </location>
</feature>
<dbReference type="EMBL" id="CP032157">
    <property type="protein sequence ID" value="AXY78051.1"/>
    <property type="molecule type" value="Genomic_DNA"/>
</dbReference>
<evidence type="ECO:0000259" key="2">
    <source>
        <dbReference type="Pfam" id="PF07929"/>
    </source>
</evidence>
<dbReference type="Proteomes" id="UP000263900">
    <property type="component" value="Chromosome"/>
</dbReference>